<accession>A0A645H2C5</accession>
<proteinExistence type="predicted"/>
<evidence type="ECO:0000313" key="1">
    <source>
        <dbReference type="EMBL" id="MPN30504.1"/>
    </source>
</evidence>
<dbReference type="AlphaFoldDB" id="A0A645H2C5"/>
<comment type="caution">
    <text evidence="1">The sequence shown here is derived from an EMBL/GenBank/DDBJ whole genome shotgun (WGS) entry which is preliminary data.</text>
</comment>
<name>A0A645H2C5_9ZZZZ</name>
<organism evidence="1">
    <name type="scientific">bioreactor metagenome</name>
    <dbReference type="NCBI Taxonomy" id="1076179"/>
    <lineage>
        <taxon>unclassified sequences</taxon>
        <taxon>metagenomes</taxon>
        <taxon>ecological metagenomes</taxon>
    </lineage>
</organism>
<protein>
    <submittedName>
        <fullName evidence="1">Uncharacterized protein</fullName>
    </submittedName>
</protein>
<dbReference type="EMBL" id="VSSQ01081642">
    <property type="protein sequence ID" value="MPN30504.1"/>
    <property type="molecule type" value="Genomic_DNA"/>
</dbReference>
<reference evidence="1" key="1">
    <citation type="submission" date="2019-08" db="EMBL/GenBank/DDBJ databases">
        <authorList>
            <person name="Kucharzyk K."/>
            <person name="Murdoch R.W."/>
            <person name="Higgins S."/>
            <person name="Loffler F."/>
        </authorList>
    </citation>
    <scope>NUCLEOTIDE SEQUENCE</scope>
</reference>
<gene>
    <name evidence="1" type="ORF">SDC9_177975</name>
</gene>
<sequence length="120" mass="13100">MKRCAAIIEAPIFTKAGATNTAKIIYAAEVGSPIPSNRLVNIASSKAIRRLPLAKVSIIPLIFNPSPVRLIIPITIPARKHAAAIGAMPFTEPSKAFKIFSQRIFSRFMMKPTMKVDRIA</sequence>